<dbReference type="EMBL" id="SSOP01001000">
    <property type="protein sequence ID" value="KAB5587540.1"/>
    <property type="molecule type" value="Genomic_DNA"/>
</dbReference>
<dbReference type="AlphaFoldDB" id="A0A5N5Q6R6"/>
<organism evidence="2 3">
    <name type="scientific">Ceratobasidium theobromae</name>
    <dbReference type="NCBI Taxonomy" id="1582974"/>
    <lineage>
        <taxon>Eukaryota</taxon>
        <taxon>Fungi</taxon>
        <taxon>Dikarya</taxon>
        <taxon>Basidiomycota</taxon>
        <taxon>Agaricomycotina</taxon>
        <taxon>Agaricomycetes</taxon>
        <taxon>Cantharellales</taxon>
        <taxon>Ceratobasidiaceae</taxon>
        <taxon>Ceratobasidium</taxon>
    </lineage>
</organism>
<dbReference type="InterPro" id="IPR041078">
    <property type="entry name" value="Plavaka"/>
</dbReference>
<feature type="compositionally biased region" description="Basic and acidic residues" evidence="1">
    <location>
        <begin position="65"/>
        <end position="75"/>
    </location>
</feature>
<feature type="compositionally biased region" description="Polar residues" evidence="1">
    <location>
        <begin position="165"/>
        <end position="174"/>
    </location>
</feature>
<accession>A0A5N5Q6R6</accession>
<dbReference type="Pfam" id="PF18759">
    <property type="entry name" value="Plavaka"/>
    <property type="match status" value="1"/>
</dbReference>
<proteinExistence type="predicted"/>
<gene>
    <name evidence="2" type="ORF">CTheo_9021</name>
</gene>
<feature type="region of interest" description="Disordered" evidence="1">
    <location>
        <begin position="52"/>
        <end position="101"/>
    </location>
</feature>
<sequence>MPSKQRLRKSAKRKPNTSLSNTWQCPLCHRLFATYKGAPQRHLRSCTTRTENERLEQATTSDVRLPTHTERRQREMQSSSDSDNEASDGEHEFPSTMLYEPDPTLNLPVDVAMHSEGSTEAQSITGGAGLDGEFDIPQLAEGEVWIRRHPSSSLESGYFTPADAPSTQHTSESRPSLLPPHFPFRTQVDYLQAEIFSKFNASDKQIDSQLKFLHETGAYQTPKGPKLTLRSAADYHEVLSRASGTSEKFVAQSIVTQFKGLDYHHMVHTQPLWPLLVDIVRDSDFKDNFAYYPEQRYICCSEHDKTPIMVWEELHHGLDWWNLQSSLPANQHVLFLVVYVDETNVTLIGGVKVWPVYVWVGNLPAATRKQHNKKGGAILVGYLPEL</sequence>
<evidence type="ECO:0000256" key="1">
    <source>
        <dbReference type="SAM" id="MobiDB-lite"/>
    </source>
</evidence>
<comment type="caution">
    <text evidence="2">The sequence shown here is derived from an EMBL/GenBank/DDBJ whole genome shotgun (WGS) entry which is preliminary data.</text>
</comment>
<name>A0A5N5Q6R6_9AGAM</name>
<feature type="region of interest" description="Disordered" evidence="1">
    <location>
        <begin position="1"/>
        <end position="22"/>
    </location>
</feature>
<protein>
    <submittedName>
        <fullName evidence="2">Uncharacterized protein</fullName>
    </submittedName>
</protein>
<keyword evidence="3" id="KW-1185">Reference proteome</keyword>
<feature type="region of interest" description="Disordered" evidence="1">
    <location>
        <begin position="156"/>
        <end position="179"/>
    </location>
</feature>
<evidence type="ECO:0000313" key="2">
    <source>
        <dbReference type="EMBL" id="KAB5587540.1"/>
    </source>
</evidence>
<evidence type="ECO:0000313" key="3">
    <source>
        <dbReference type="Proteomes" id="UP000383932"/>
    </source>
</evidence>
<dbReference type="OrthoDB" id="3267882at2759"/>
<dbReference type="Proteomes" id="UP000383932">
    <property type="component" value="Unassembled WGS sequence"/>
</dbReference>
<reference evidence="2 3" key="1">
    <citation type="journal article" date="2019" name="Fungal Biol. Biotechnol.">
        <title>Draft genome sequence of fastidious pathogen Ceratobasidium theobromae, which causes vascular-streak dieback in Theobroma cacao.</title>
        <authorList>
            <person name="Ali S.S."/>
            <person name="Asman A."/>
            <person name="Shao J."/>
            <person name="Firmansyah A.P."/>
            <person name="Susilo A.W."/>
            <person name="Rosmana A."/>
            <person name="McMahon P."/>
            <person name="Junaid M."/>
            <person name="Guest D."/>
            <person name="Kheng T.Y."/>
            <person name="Meinhardt L.W."/>
            <person name="Bailey B.A."/>
        </authorList>
    </citation>
    <scope>NUCLEOTIDE SEQUENCE [LARGE SCALE GENOMIC DNA]</scope>
    <source>
        <strain evidence="2 3">CT2</strain>
    </source>
</reference>
<feature type="compositionally biased region" description="Basic residues" evidence="1">
    <location>
        <begin position="1"/>
        <end position="15"/>
    </location>
</feature>